<comment type="caution">
    <text evidence="1">The sequence shown here is derived from an EMBL/GenBank/DDBJ whole genome shotgun (WGS) entry which is preliminary data.</text>
</comment>
<dbReference type="Proteomes" id="UP000654304">
    <property type="component" value="Unassembled WGS sequence"/>
</dbReference>
<accession>A0ABR7A4A1</accession>
<evidence type="ECO:0000313" key="2">
    <source>
        <dbReference type="Proteomes" id="UP000654304"/>
    </source>
</evidence>
<dbReference type="RefSeq" id="WP_186903456.1">
    <property type="nucleotide sequence ID" value="NZ_JACOGD010000004.1"/>
</dbReference>
<proteinExistence type="predicted"/>
<protein>
    <submittedName>
        <fullName evidence="1">Uncharacterized protein</fullName>
    </submittedName>
</protein>
<organism evidence="1 2">
    <name type="scientific">Undibacterium curvum</name>
    <dbReference type="NCBI Taxonomy" id="2762294"/>
    <lineage>
        <taxon>Bacteria</taxon>
        <taxon>Pseudomonadati</taxon>
        <taxon>Pseudomonadota</taxon>
        <taxon>Betaproteobacteria</taxon>
        <taxon>Burkholderiales</taxon>
        <taxon>Oxalobacteraceae</taxon>
        <taxon>Undibacterium</taxon>
    </lineage>
</organism>
<keyword evidence="2" id="KW-1185">Reference proteome</keyword>
<gene>
    <name evidence="1" type="ORF">H8K43_08560</name>
</gene>
<reference evidence="1 2" key="1">
    <citation type="submission" date="2020-08" db="EMBL/GenBank/DDBJ databases">
        <title>Novel species isolated from subtropical streams in China.</title>
        <authorList>
            <person name="Lu H."/>
        </authorList>
    </citation>
    <scope>NUCLEOTIDE SEQUENCE [LARGE SCALE GENOMIC DNA]</scope>
    <source>
        <strain evidence="1 2">CY22W</strain>
    </source>
</reference>
<name>A0ABR7A4A1_9BURK</name>
<dbReference type="EMBL" id="JACOGD010000004">
    <property type="protein sequence ID" value="MBC3931718.1"/>
    <property type="molecule type" value="Genomic_DNA"/>
</dbReference>
<sequence length="222" mass="25703">MNNIDDSVVFDPWMKDQIDAAIAALMHHTYQHKTHGAALKCAEYAILGARLLCTLSKRPYFAVAGSQIVDFGDGQFELISPSRRERRNAKKLADVQSYHCWIECQQHEDGSSHLEYIDFTSRYDRQIAQLLRVPDTHIAETNYLWQRADALNYPIPDRFLQHPSVIGRTQGWRWKDPLCTRLLQNYEQTNAAYFRQQSAALLQLLTRQIETFMQSQQSPSLS</sequence>
<evidence type="ECO:0000313" key="1">
    <source>
        <dbReference type="EMBL" id="MBC3931718.1"/>
    </source>
</evidence>